<dbReference type="GO" id="GO:0005829">
    <property type="term" value="C:cytosol"/>
    <property type="evidence" value="ECO:0007669"/>
    <property type="project" value="TreeGrafter"/>
</dbReference>
<dbReference type="Gene3D" id="1.10.10.10">
    <property type="entry name" value="Winged helix-like DNA-binding domain superfamily/Winged helix DNA-binding domain"/>
    <property type="match status" value="1"/>
</dbReference>
<feature type="domain" description="HTH lysR-type" evidence="5">
    <location>
        <begin position="1"/>
        <end position="58"/>
    </location>
</feature>
<evidence type="ECO:0000256" key="4">
    <source>
        <dbReference type="ARBA" id="ARBA00023163"/>
    </source>
</evidence>
<evidence type="ECO:0000256" key="2">
    <source>
        <dbReference type="ARBA" id="ARBA00023015"/>
    </source>
</evidence>
<dbReference type="GO" id="GO:0003677">
    <property type="term" value="F:DNA binding"/>
    <property type="evidence" value="ECO:0007669"/>
    <property type="project" value="UniProtKB-KW"/>
</dbReference>
<dbReference type="PANTHER" id="PTHR30419">
    <property type="entry name" value="HTH-TYPE TRANSCRIPTIONAL REGULATOR YBHD"/>
    <property type="match status" value="1"/>
</dbReference>
<dbReference type="PRINTS" id="PR00039">
    <property type="entry name" value="HTHLYSR"/>
</dbReference>
<dbReference type="Pfam" id="PF00126">
    <property type="entry name" value="HTH_1"/>
    <property type="match status" value="1"/>
</dbReference>
<evidence type="ECO:0000256" key="1">
    <source>
        <dbReference type="ARBA" id="ARBA00009437"/>
    </source>
</evidence>
<keyword evidence="2" id="KW-0805">Transcription regulation</keyword>
<dbReference type="InterPro" id="IPR050950">
    <property type="entry name" value="HTH-type_LysR_regulators"/>
</dbReference>
<dbReference type="PANTHER" id="PTHR30419:SF8">
    <property type="entry name" value="NITROGEN ASSIMILATION TRANSCRIPTIONAL ACTIVATOR-RELATED"/>
    <property type="match status" value="1"/>
</dbReference>
<dbReference type="EMBL" id="MAQB02000016">
    <property type="protein sequence ID" value="OFJ46307.1"/>
    <property type="molecule type" value="Genomic_DNA"/>
</dbReference>
<evidence type="ECO:0000259" key="5">
    <source>
        <dbReference type="PROSITE" id="PS50931"/>
    </source>
</evidence>
<dbReference type="Proteomes" id="UP000092634">
    <property type="component" value="Unassembled WGS sequence"/>
</dbReference>
<protein>
    <submittedName>
        <fullName evidence="6">LysR family transcriptional regulator</fullName>
    </submittedName>
</protein>
<dbReference type="AlphaFoldDB" id="A0A1E8PKB2"/>
<keyword evidence="4" id="KW-0804">Transcription</keyword>
<name>A0A1E8PKB2_9BURK</name>
<dbReference type="InterPro" id="IPR005119">
    <property type="entry name" value="LysR_subst-bd"/>
</dbReference>
<dbReference type="InterPro" id="IPR036390">
    <property type="entry name" value="WH_DNA-bd_sf"/>
</dbReference>
<comment type="caution">
    <text evidence="6">The sequence shown here is derived from an EMBL/GenBank/DDBJ whole genome shotgun (WGS) entry which is preliminary data.</text>
</comment>
<proteinExistence type="inferred from homology"/>
<reference evidence="6 7" key="1">
    <citation type="submission" date="2016-10" db="EMBL/GenBank/DDBJ databases">
        <title>Updated version of Genome Assembly of Janthinobacterium lividum ERGS5:01.</title>
        <authorList>
            <person name="Kumar R."/>
            <person name="Acharya V."/>
            <person name="Singh D."/>
        </authorList>
    </citation>
    <scope>NUCLEOTIDE SEQUENCE [LARGE SCALE GENOMIC DNA]</scope>
    <source>
        <strain evidence="6 7">ERGS5:01</strain>
    </source>
</reference>
<sequence>MDIRSLRYFVEVVEQNSFTRAAAKLHVTQPTVSKMIAQLEQSLDLALLDRAGKRFSLTDAGKVVLSRAHELLALHADLKVALRDLQELERGELRVGVSPQTHSTLAPWLAEYHQRYPGIELKMYESGTQAIERDLRTGTVELGTMLDYPGNAATWQDFEALPLVRSPLCLLAAPGSPWQGRSSVALAELADSPFIFYGAAFALNEIVLDACQRAGFAPRITGRSGQWDFIASLVRLGVGICLLPKMYCDTLAPAQFDIIPLAGPPVEWNLMLAWRRGGRLSFAARAWLELVRERMADAPRLQ</sequence>
<dbReference type="SUPFAM" id="SSF53850">
    <property type="entry name" value="Periplasmic binding protein-like II"/>
    <property type="match status" value="1"/>
</dbReference>
<evidence type="ECO:0000313" key="7">
    <source>
        <dbReference type="Proteomes" id="UP000092634"/>
    </source>
</evidence>
<gene>
    <name evidence="6" type="ORF">BA896_022745</name>
</gene>
<dbReference type="SUPFAM" id="SSF46785">
    <property type="entry name" value="Winged helix' DNA-binding domain"/>
    <property type="match status" value="1"/>
</dbReference>
<dbReference type="CDD" id="cd08438">
    <property type="entry name" value="PBP2_CidR"/>
    <property type="match status" value="1"/>
</dbReference>
<dbReference type="FunFam" id="1.10.10.10:FF:000001">
    <property type="entry name" value="LysR family transcriptional regulator"/>
    <property type="match status" value="1"/>
</dbReference>
<organism evidence="6 7">
    <name type="scientific">Janthinobacterium lividum</name>
    <dbReference type="NCBI Taxonomy" id="29581"/>
    <lineage>
        <taxon>Bacteria</taxon>
        <taxon>Pseudomonadati</taxon>
        <taxon>Pseudomonadota</taxon>
        <taxon>Betaproteobacteria</taxon>
        <taxon>Burkholderiales</taxon>
        <taxon>Oxalobacteraceae</taxon>
        <taxon>Janthinobacterium</taxon>
    </lineage>
</organism>
<comment type="similarity">
    <text evidence="1">Belongs to the LysR transcriptional regulatory family.</text>
</comment>
<dbReference type="Gene3D" id="3.40.190.290">
    <property type="match status" value="1"/>
</dbReference>
<dbReference type="Pfam" id="PF03466">
    <property type="entry name" value="LysR_substrate"/>
    <property type="match status" value="1"/>
</dbReference>
<evidence type="ECO:0000256" key="3">
    <source>
        <dbReference type="ARBA" id="ARBA00023125"/>
    </source>
</evidence>
<dbReference type="InterPro" id="IPR036388">
    <property type="entry name" value="WH-like_DNA-bd_sf"/>
</dbReference>
<dbReference type="PROSITE" id="PS50931">
    <property type="entry name" value="HTH_LYSR"/>
    <property type="match status" value="1"/>
</dbReference>
<evidence type="ECO:0000313" key="6">
    <source>
        <dbReference type="EMBL" id="OFJ46307.1"/>
    </source>
</evidence>
<dbReference type="GO" id="GO:0003700">
    <property type="term" value="F:DNA-binding transcription factor activity"/>
    <property type="evidence" value="ECO:0007669"/>
    <property type="project" value="InterPro"/>
</dbReference>
<dbReference type="InterPro" id="IPR000847">
    <property type="entry name" value="LysR_HTH_N"/>
</dbReference>
<accession>A0A1E8PKB2</accession>
<keyword evidence="3" id="KW-0238">DNA-binding</keyword>